<reference evidence="1 2" key="1">
    <citation type="submission" date="2024-01" db="EMBL/GenBank/DDBJ databases">
        <authorList>
            <person name="Waweru B."/>
        </authorList>
    </citation>
    <scope>NUCLEOTIDE SEQUENCE [LARGE SCALE GENOMIC DNA]</scope>
</reference>
<name>A0AAV1RFE9_9ROSI</name>
<evidence type="ECO:0000313" key="2">
    <source>
        <dbReference type="Proteomes" id="UP001314170"/>
    </source>
</evidence>
<protein>
    <submittedName>
        <fullName evidence="1">Uncharacterized protein</fullName>
    </submittedName>
</protein>
<dbReference type="Proteomes" id="UP001314170">
    <property type="component" value="Unassembled WGS sequence"/>
</dbReference>
<proteinExistence type="predicted"/>
<keyword evidence="2" id="KW-1185">Reference proteome</keyword>
<gene>
    <name evidence="1" type="ORF">DCAF_LOCUS8875</name>
</gene>
<dbReference type="AlphaFoldDB" id="A0AAV1RFE9"/>
<comment type="caution">
    <text evidence="1">The sequence shown here is derived from an EMBL/GenBank/DDBJ whole genome shotgun (WGS) entry which is preliminary data.</text>
</comment>
<dbReference type="EMBL" id="CAWUPB010000913">
    <property type="protein sequence ID" value="CAK7332229.1"/>
    <property type="molecule type" value="Genomic_DNA"/>
</dbReference>
<accession>A0AAV1RFE9</accession>
<evidence type="ECO:0000313" key="1">
    <source>
        <dbReference type="EMBL" id="CAK7332229.1"/>
    </source>
</evidence>
<sequence length="66" mass="7768">MEKIDQGWTDFAFIGRPVHHLKKCFRVDELGRKRCKKVHDWNPTPRVEKKSLSVGSRRELSSDIFA</sequence>
<organism evidence="1 2">
    <name type="scientific">Dovyalis caffra</name>
    <dbReference type="NCBI Taxonomy" id="77055"/>
    <lineage>
        <taxon>Eukaryota</taxon>
        <taxon>Viridiplantae</taxon>
        <taxon>Streptophyta</taxon>
        <taxon>Embryophyta</taxon>
        <taxon>Tracheophyta</taxon>
        <taxon>Spermatophyta</taxon>
        <taxon>Magnoliopsida</taxon>
        <taxon>eudicotyledons</taxon>
        <taxon>Gunneridae</taxon>
        <taxon>Pentapetalae</taxon>
        <taxon>rosids</taxon>
        <taxon>fabids</taxon>
        <taxon>Malpighiales</taxon>
        <taxon>Salicaceae</taxon>
        <taxon>Flacourtieae</taxon>
        <taxon>Dovyalis</taxon>
    </lineage>
</organism>